<sequence>MEIIKDSTNLTSTNQQLEIELNEVTYAVINVKKNGNVVDNKIIEKLSSAVNVRLFLEGDQDFPFIKFDNFDSLDYEEKIFLYGTSGSGKSRALFELIRNVLSEIKRIYIINPRNNIADEYGKIPLRELLEKINSDDIVVWDNFPDDLIRRDVTNVKRILELLSSKYVRKLIIVLKPKYLEVFRELPKQNPEFFTYEITYSKEQFKTIIQQYGTNIPQFRTLYEKYISPNLEKISRILWNIEPIPLKILDYYNTLKEKSIENNSVNLDGIKEAETLLRSTNYYQHQFGLLNGMNERKSDVEFLCILKMCYELGINRSESNISKLQLSIFGSESPKQAFKNLSSWVYISGQDYAMHDASREAVNLSDYVKMKMLTYISENFDALIGTNSEQSINLLGLFIGRNIEFVPLKNSSNGFLPDIIYSQMKKKCRIRKINRSWGGGSVSIP</sequence>
<feature type="domain" description="Helicase superfamily 3 single-stranded DNA/RNA virus" evidence="1">
    <location>
        <begin position="79"/>
        <end position="121"/>
    </location>
</feature>
<dbReference type="InterPro" id="IPR000605">
    <property type="entry name" value="Helicase_SF3_ssDNA/RNA_vir"/>
</dbReference>
<evidence type="ECO:0000313" key="2">
    <source>
        <dbReference type="EMBL" id="EGG42053.1"/>
    </source>
</evidence>
<organism evidence="2">
    <name type="scientific">Candidatus Nitrosarchaeum limnium SFB1</name>
    <dbReference type="NCBI Taxonomy" id="886738"/>
    <lineage>
        <taxon>Archaea</taxon>
        <taxon>Nitrososphaerota</taxon>
        <taxon>Nitrososphaeria</taxon>
        <taxon>Nitrosopumilales</taxon>
        <taxon>Nitrosopumilaceae</taxon>
        <taxon>Nitrosarchaeum</taxon>
    </lineage>
</organism>
<proteinExistence type="predicted"/>
<name>F3KKP4_9ARCH</name>
<dbReference type="Pfam" id="PF00910">
    <property type="entry name" value="RNA_helicase"/>
    <property type="match status" value="1"/>
</dbReference>
<dbReference type="EMBL" id="AEGP01000040">
    <property type="protein sequence ID" value="EGG42053.1"/>
    <property type="molecule type" value="Genomic_DNA"/>
</dbReference>
<comment type="caution">
    <text evidence="2">The sequence shown here is derived from an EMBL/GenBank/DDBJ whole genome shotgun (WGS) entry which is preliminary data.</text>
</comment>
<dbReference type="HOGENOM" id="CLU_616238_0_0_2"/>
<accession>F3KKP4</accession>
<dbReference type="SUPFAM" id="SSF52540">
    <property type="entry name" value="P-loop containing nucleoside triphosphate hydrolases"/>
    <property type="match status" value="1"/>
</dbReference>
<dbReference type="Proteomes" id="UP000004348">
    <property type="component" value="Chromosome"/>
</dbReference>
<dbReference type="InterPro" id="IPR027417">
    <property type="entry name" value="P-loop_NTPase"/>
</dbReference>
<gene>
    <name evidence="2" type="ORF">Nlim_1068</name>
</gene>
<dbReference type="AlphaFoldDB" id="F3KKP4"/>
<reference evidence="2" key="1">
    <citation type="journal article" date="2011" name="PLoS ONE">
        <title>Genome of a low-salinity ammonia-oxidizing archaeon determined by single-cell and metagenomic analysis.</title>
        <authorList>
            <person name="Blainey P.C."/>
            <person name="Mosier A.C."/>
            <person name="Potanina A."/>
            <person name="Francis C.A."/>
            <person name="Quake S.R."/>
        </authorList>
    </citation>
    <scope>NUCLEOTIDE SEQUENCE [LARGE SCALE GENOMIC DNA]</scope>
    <source>
        <strain evidence="2">SFB1</strain>
    </source>
</reference>
<protein>
    <recommendedName>
        <fullName evidence="1">Helicase superfamily 3 single-stranded DNA/RNA virus domain-containing protein</fullName>
    </recommendedName>
</protein>
<evidence type="ECO:0000259" key="1">
    <source>
        <dbReference type="Pfam" id="PF00910"/>
    </source>
</evidence>